<protein>
    <recommendedName>
        <fullName evidence="2">Gamma-glutamyl-hercynylcysteine sulfoxide hydrolase</fullName>
        <ecNumber evidence="2">3.5.1.118</ecNumber>
    </recommendedName>
    <alternativeName>
        <fullName evidence="2">Gamma-glutamyl hercynylcysteine S-oxide hydrolase</fullName>
    </alternativeName>
</protein>
<name>A0A5Q3QN66_9PSEU</name>
<gene>
    <name evidence="2 4" type="primary">egtC</name>
    <name evidence="4" type="ORF">GIY23_10330</name>
</gene>
<dbReference type="Gene3D" id="3.60.20.10">
    <property type="entry name" value="Glutamine Phosphoribosylpyrophosphate, subunit 1, domain 1"/>
    <property type="match status" value="1"/>
</dbReference>
<evidence type="ECO:0000256" key="1">
    <source>
        <dbReference type="ARBA" id="ARBA00022962"/>
    </source>
</evidence>
<dbReference type="HAMAP" id="MF_02036">
    <property type="entry name" value="EgtC"/>
    <property type="match status" value="1"/>
</dbReference>
<dbReference type="InterPro" id="IPR017932">
    <property type="entry name" value="GATase_2_dom"/>
</dbReference>
<dbReference type="CDD" id="cd01908">
    <property type="entry name" value="YafJ"/>
    <property type="match status" value="1"/>
</dbReference>
<keyword evidence="2" id="KW-0378">Hydrolase</keyword>
<dbReference type="GO" id="GO:0052699">
    <property type="term" value="P:ergothioneine biosynthetic process"/>
    <property type="evidence" value="ECO:0007669"/>
    <property type="project" value="UniProtKB-UniRule"/>
</dbReference>
<dbReference type="InterPro" id="IPR029055">
    <property type="entry name" value="Ntn_hydrolases_N"/>
</dbReference>
<dbReference type="AlphaFoldDB" id="A0A5Q3QN66"/>
<dbReference type="Pfam" id="PF13230">
    <property type="entry name" value="GATase_4"/>
    <property type="match status" value="1"/>
</dbReference>
<evidence type="ECO:0000259" key="3">
    <source>
        <dbReference type="PROSITE" id="PS51278"/>
    </source>
</evidence>
<keyword evidence="5" id="KW-1185">Reference proteome</keyword>
<dbReference type="PANTHER" id="PTHR43187:SF2">
    <property type="entry name" value="GAMMA-GLUTAMYL-HERCYNYLCYSTEINE SULFOXIDE HYDROLASE"/>
    <property type="match status" value="1"/>
</dbReference>
<sequence length="246" mass="26173">MCRHLGYLGPPVALDELLLRPEHALLEQTWAPNDMRGSGTVNVDGFGAGWYASDSTVPERYRRSVPMWTDTNFAELAARTTSGAVVAAVRSATAGMPVTEPACAPFTDGRVLFSHNGSVSGWPDSLAPLAAGLDAVDLMTVDAPVDSAVVWALVQQRLSKGDSPENVLGGLVTEIATLAPDSRLNFLFSDGDTVVATTWTHALSVRRTPGKVTVASEPFGAPDEWEPVPDRHLVVATLDDVRVQAL</sequence>
<dbReference type="InterPro" id="IPR032889">
    <property type="entry name" value="EgtC_Actinobacteria"/>
</dbReference>
<accession>A0A5Q3QN66</accession>
<proteinExistence type="inferred from homology"/>
<dbReference type="NCBIfam" id="TIGR03442">
    <property type="entry name" value="ergothioneine biosynthesis protein EgtC"/>
    <property type="match status" value="1"/>
</dbReference>
<dbReference type="PANTHER" id="PTHR43187">
    <property type="entry name" value="GLUTAMINE AMIDOTRANSFERASE DUG3-RELATED"/>
    <property type="match status" value="1"/>
</dbReference>
<evidence type="ECO:0000256" key="2">
    <source>
        <dbReference type="HAMAP-Rule" id="MF_02036"/>
    </source>
</evidence>
<dbReference type="InterPro" id="IPR026869">
    <property type="entry name" value="EgtC-like"/>
</dbReference>
<dbReference type="EMBL" id="CP045929">
    <property type="protein sequence ID" value="QGK72197.1"/>
    <property type="molecule type" value="Genomic_DNA"/>
</dbReference>
<evidence type="ECO:0000313" key="5">
    <source>
        <dbReference type="Proteomes" id="UP000371041"/>
    </source>
</evidence>
<dbReference type="PROSITE" id="PS51278">
    <property type="entry name" value="GATASE_TYPE_2"/>
    <property type="match status" value="1"/>
</dbReference>
<keyword evidence="1 2" id="KW-0315">Glutamine amidotransferase</keyword>
<dbReference type="InterPro" id="IPR052373">
    <property type="entry name" value="Gamma-glu_amide_hydrolase"/>
</dbReference>
<dbReference type="UniPathway" id="UPA01014"/>
<dbReference type="InterPro" id="IPR017808">
    <property type="entry name" value="EgtC"/>
</dbReference>
<comment type="catalytic activity">
    <reaction evidence="2">
        <text>gamma-L-glutamyl-hercynylcysteine S-oxide + H2O = S-(hercyn-2-yl)-L-cysteine S-oxide + L-glutamate</text>
        <dbReference type="Rhea" id="RHEA:42684"/>
        <dbReference type="ChEBI" id="CHEBI:15377"/>
        <dbReference type="ChEBI" id="CHEBI:29985"/>
        <dbReference type="ChEBI" id="CHEBI:82703"/>
        <dbReference type="ChEBI" id="CHEBI:82706"/>
        <dbReference type="EC" id="3.5.1.118"/>
    </reaction>
</comment>
<comment type="pathway">
    <text evidence="2">Amino-acid biosynthesis; ergothioneine biosynthesis.</text>
</comment>
<evidence type="ECO:0000313" key="4">
    <source>
        <dbReference type="EMBL" id="QGK72197.1"/>
    </source>
</evidence>
<dbReference type="KEGG" id="sace:GIY23_10330"/>
<dbReference type="GO" id="GO:0016811">
    <property type="term" value="F:hydrolase activity, acting on carbon-nitrogen (but not peptide) bonds, in linear amides"/>
    <property type="evidence" value="ECO:0007669"/>
    <property type="project" value="UniProtKB-UniRule"/>
</dbReference>
<feature type="domain" description="Glutamine amidotransferase type-2" evidence="3">
    <location>
        <begin position="2"/>
        <end position="246"/>
    </location>
</feature>
<dbReference type="SUPFAM" id="SSF56235">
    <property type="entry name" value="N-terminal nucleophile aminohydrolases (Ntn hydrolases)"/>
    <property type="match status" value="1"/>
</dbReference>
<organism evidence="4 5">
    <name type="scientific">Allosaccharopolyspora coralli</name>
    <dbReference type="NCBI Taxonomy" id="2665642"/>
    <lineage>
        <taxon>Bacteria</taxon>
        <taxon>Bacillati</taxon>
        <taxon>Actinomycetota</taxon>
        <taxon>Actinomycetes</taxon>
        <taxon>Pseudonocardiales</taxon>
        <taxon>Pseudonocardiaceae</taxon>
        <taxon>Allosaccharopolyspora</taxon>
    </lineage>
</organism>
<dbReference type="EC" id="3.5.1.118" evidence="2"/>
<dbReference type="Proteomes" id="UP000371041">
    <property type="component" value="Chromosome"/>
</dbReference>
<reference evidence="5" key="1">
    <citation type="submission" date="2019-11" db="EMBL/GenBank/DDBJ databases">
        <title>The complete genome sequence of Saccharopolyspora sp. E2A.</title>
        <authorList>
            <person name="Zhang G."/>
        </authorList>
    </citation>
    <scope>NUCLEOTIDE SEQUENCE [LARGE SCALE GENOMIC DNA]</scope>
    <source>
        <strain evidence="5">E2A</strain>
    </source>
</reference>
<dbReference type="RefSeq" id="WP_154078763.1">
    <property type="nucleotide sequence ID" value="NZ_CP045929.1"/>
</dbReference>
<comment type="function">
    <text evidence="2">Catalyzes the hydrolysis of the gamma-glutamyl amide bond of hercynyl-gamma-L-glutamyl-L-cysteine sulfoxide to produce hercynylcysteine sulfoxide, a step in the biosynthesis pathway of ergothioneine.</text>
</comment>